<sequence length="209" mass="24398">MLLQDVLTFLNKNVINRQLQTEELTYSLDESTLEGAYADRMFFSDLTSGESSIQFNLTTVTDERVYLMDDNNVRTDLIKDFTGTSVFRYELAVRRSTGAITGYMRCLSSTVRSHTMEAIAYGVYEVRIENDQLKWREQQLLYRDTPAGDGIFKPIAFDAEVRFYLEDELLRFEYLPFYFDVDVEKMTKILSKDVYPPFVGKEIRIPDKD</sequence>
<gene>
    <name evidence="1" type="ORF">DVR12_14895</name>
</gene>
<dbReference type="RefSeq" id="WP_116976586.1">
    <property type="nucleotide sequence ID" value="NZ_QPMM01000007.1"/>
</dbReference>
<name>A0A3E1Y955_9BACT</name>
<dbReference type="EMBL" id="QPMM01000007">
    <property type="protein sequence ID" value="RFS21935.1"/>
    <property type="molecule type" value="Genomic_DNA"/>
</dbReference>
<dbReference type="OrthoDB" id="1972502at2"/>
<protein>
    <submittedName>
        <fullName evidence="1">Uncharacterized protein</fullName>
    </submittedName>
</protein>
<accession>A0A3E1Y955</accession>
<keyword evidence="2" id="KW-1185">Reference proteome</keyword>
<dbReference type="AlphaFoldDB" id="A0A3E1Y955"/>
<evidence type="ECO:0000313" key="2">
    <source>
        <dbReference type="Proteomes" id="UP000260644"/>
    </source>
</evidence>
<dbReference type="Proteomes" id="UP000260644">
    <property type="component" value="Unassembled WGS sequence"/>
</dbReference>
<proteinExistence type="predicted"/>
<organism evidence="1 2">
    <name type="scientific">Chitinophaga silvatica</name>
    <dbReference type="NCBI Taxonomy" id="2282649"/>
    <lineage>
        <taxon>Bacteria</taxon>
        <taxon>Pseudomonadati</taxon>
        <taxon>Bacteroidota</taxon>
        <taxon>Chitinophagia</taxon>
        <taxon>Chitinophagales</taxon>
        <taxon>Chitinophagaceae</taxon>
        <taxon>Chitinophaga</taxon>
    </lineage>
</organism>
<comment type="caution">
    <text evidence="1">The sequence shown here is derived from an EMBL/GenBank/DDBJ whole genome shotgun (WGS) entry which is preliminary data.</text>
</comment>
<evidence type="ECO:0000313" key="1">
    <source>
        <dbReference type="EMBL" id="RFS21935.1"/>
    </source>
</evidence>
<reference evidence="1 2" key="1">
    <citation type="submission" date="2018-07" db="EMBL/GenBank/DDBJ databases">
        <title>Chitinophaga K2CV101002-2 sp. nov., isolated from a monsoon evergreen broad-leaved forest soil.</title>
        <authorList>
            <person name="Lv Y."/>
        </authorList>
    </citation>
    <scope>NUCLEOTIDE SEQUENCE [LARGE SCALE GENOMIC DNA]</scope>
    <source>
        <strain evidence="1 2">GDMCC 1.1288</strain>
    </source>
</reference>